<dbReference type="EC" id="2.4.-.-" evidence="6"/>
<comment type="similarity">
    <text evidence="1">Belongs to the glycosyltransferase 2 family.</text>
</comment>
<evidence type="ECO:0000313" key="6">
    <source>
        <dbReference type="EMBL" id="QDV72320.1"/>
    </source>
</evidence>
<dbReference type="Gene3D" id="3.90.550.10">
    <property type="entry name" value="Spore Coat Polysaccharide Biosynthesis Protein SpsA, Chain A"/>
    <property type="match status" value="1"/>
</dbReference>
<reference evidence="6 7" key="1">
    <citation type="submission" date="2019-02" db="EMBL/GenBank/DDBJ databases">
        <title>Deep-cultivation of Planctomycetes and their phenomic and genomic characterization uncovers novel biology.</title>
        <authorList>
            <person name="Wiegand S."/>
            <person name="Jogler M."/>
            <person name="Boedeker C."/>
            <person name="Pinto D."/>
            <person name="Vollmers J."/>
            <person name="Rivas-Marin E."/>
            <person name="Kohn T."/>
            <person name="Peeters S.H."/>
            <person name="Heuer A."/>
            <person name="Rast P."/>
            <person name="Oberbeckmann S."/>
            <person name="Bunk B."/>
            <person name="Jeske O."/>
            <person name="Meyerdierks A."/>
            <person name="Storesund J.E."/>
            <person name="Kallscheuer N."/>
            <person name="Luecker S."/>
            <person name="Lage O.M."/>
            <person name="Pohl T."/>
            <person name="Merkel B.J."/>
            <person name="Hornburger P."/>
            <person name="Mueller R.-W."/>
            <person name="Bruemmer F."/>
            <person name="Labrenz M."/>
            <person name="Spormann A.M."/>
            <person name="Op den Camp H."/>
            <person name="Overmann J."/>
            <person name="Amann R."/>
            <person name="Jetten M.S.M."/>
            <person name="Mascher T."/>
            <person name="Medema M.H."/>
            <person name="Devos D.P."/>
            <person name="Kaster A.-K."/>
            <person name="Ovreas L."/>
            <person name="Rohde M."/>
            <person name="Galperin M.Y."/>
            <person name="Jogler C."/>
        </authorList>
    </citation>
    <scope>NUCLEOTIDE SEQUENCE [LARGE SCALE GENOMIC DNA]</scope>
    <source>
        <strain evidence="6 7">Spa11</strain>
    </source>
</reference>
<protein>
    <submittedName>
        <fullName evidence="6">Glycosyltransferase EpsE</fullName>
        <ecNumber evidence="6">2.4.-.-</ecNumber>
    </submittedName>
</protein>
<dbReference type="Pfam" id="PF00535">
    <property type="entry name" value="Glycos_transf_2"/>
    <property type="match status" value="1"/>
</dbReference>
<dbReference type="RefSeq" id="WP_145106709.1">
    <property type="nucleotide sequence ID" value="NZ_CP036349.1"/>
</dbReference>
<evidence type="ECO:0000256" key="2">
    <source>
        <dbReference type="ARBA" id="ARBA00022676"/>
    </source>
</evidence>
<dbReference type="InterPro" id="IPR001173">
    <property type="entry name" value="Glyco_trans_2-like"/>
</dbReference>
<evidence type="ECO:0000313" key="7">
    <source>
        <dbReference type="Proteomes" id="UP000316426"/>
    </source>
</evidence>
<organism evidence="6 7">
    <name type="scientific">Botrimarina mediterranea</name>
    <dbReference type="NCBI Taxonomy" id="2528022"/>
    <lineage>
        <taxon>Bacteria</taxon>
        <taxon>Pseudomonadati</taxon>
        <taxon>Planctomycetota</taxon>
        <taxon>Planctomycetia</taxon>
        <taxon>Pirellulales</taxon>
        <taxon>Lacipirellulaceae</taxon>
        <taxon>Botrimarina</taxon>
    </lineage>
</organism>
<dbReference type="EMBL" id="CP036349">
    <property type="protein sequence ID" value="QDV72320.1"/>
    <property type="molecule type" value="Genomic_DNA"/>
</dbReference>
<feature type="domain" description="Galactosyltransferase C-terminal" evidence="5">
    <location>
        <begin position="137"/>
        <end position="191"/>
    </location>
</feature>
<keyword evidence="2 6" id="KW-0328">Glycosyltransferase</keyword>
<dbReference type="SUPFAM" id="SSF53448">
    <property type="entry name" value="Nucleotide-diphospho-sugar transferases"/>
    <property type="match status" value="1"/>
</dbReference>
<gene>
    <name evidence="6" type="primary">epsE_2</name>
    <name evidence="6" type="ORF">Spa11_04940</name>
</gene>
<dbReference type="KEGG" id="bmei:Spa11_04940"/>
<dbReference type="InterPro" id="IPR027791">
    <property type="entry name" value="Galactosyl_T_C"/>
</dbReference>
<proteinExistence type="inferred from homology"/>
<evidence type="ECO:0000259" key="4">
    <source>
        <dbReference type="Pfam" id="PF00535"/>
    </source>
</evidence>
<dbReference type="GO" id="GO:0016757">
    <property type="term" value="F:glycosyltransferase activity"/>
    <property type="evidence" value="ECO:0007669"/>
    <property type="project" value="UniProtKB-KW"/>
</dbReference>
<sequence>MIGSPSVTVLVTTYNRKAEIGCCLDSVLRQDYPCEVLVLDDASSDGTMEYVHEHYPQVRIDRVEKNVGLIGQRTRGGQLATGDIVISIDDDIELMANDTVSRVVAAFDAPDIAAVTFPSIDVRKGPRVLSDPPSDDRRYATAEYRGGVVAMRRDVFNRLGGYDARLYRQGEEMDLAIRLYAAGYVVAMAQATPVHHYEAPHPMKSTAVYYRARNTMLFCWWRLPWRSIPLYVVVRTWNLLKLGLRIGFPLTTLRGIAAGHWLGLTDLASRQAPSQKVFKTFEWLRRGGPQPLDEVRRRLA</sequence>
<dbReference type="Proteomes" id="UP000316426">
    <property type="component" value="Chromosome"/>
</dbReference>
<dbReference type="InterPro" id="IPR029044">
    <property type="entry name" value="Nucleotide-diphossugar_trans"/>
</dbReference>
<accession>A0A518K3H7</accession>
<feature type="domain" description="Glycosyltransferase 2-like" evidence="4">
    <location>
        <begin position="8"/>
        <end position="131"/>
    </location>
</feature>
<keyword evidence="7" id="KW-1185">Reference proteome</keyword>
<dbReference type="PANTHER" id="PTHR43179">
    <property type="entry name" value="RHAMNOSYLTRANSFERASE WBBL"/>
    <property type="match status" value="1"/>
</dbReference>
<keyword evidence="3 6" id="KW-0808">Transferase</keyword>
<name>A0A518K3H7_9BACT</name>
<evidence type="ECO:0000256" key="1">
    <source>
        <dbReference type="ARBA" id="ARBA00006739"/>
    </source>
</evidence>
<dbReference type="PANTHER" id="PTHR43179:SF12">
    <property type="entry name" value="GALACTOFURANOSYLTRANSFERASE GLFT2"/>
    <property type="match status" value="1"/>
</dbReference>
<evidence type="ECO:0000259" key="5">
    <source>
        <dbReference type="Pfam" id="PF02709"/>
    </source>
</evidence>
<evidence type="ECO:0000256" key="3">
    <source>
        <dbReference type="ARBA" id="ARBA00022679"/>
    </source>
</evidence>
<dbReference type="Pfam" id="PF02709">
    <property type="entry name" value="Glyco_transf_7C"/>
    <property type="match status" value="1"/>
</dbReference>
<dbReference type="AlphaFoldDB" id="A0A518K3H7"/>